<dbReference type="Gene3D" id="3.30.559.10">
    <property type="entry name" value="Chloramphenicol acetyltransferase-like domain"/>
    <property type="match status" value="2"/>
</dbReference>
<accession>A0A2R6XGF3</accession>
<name>A0A2R6XGF3_MARPO</name>
<dbReference type="OMA" id="EARERTC"/>
<evidence type="ECO:0000256" key="1">
    <source>
        <dbReference type="ARBA" id="ARBA00009861"/>
    </source>
</evidence>
<reference evidence="3" key="1">
    <citation type="journal article" date="2017" name="Cell">
        <title>Insights into land plant evolution garnered from the Marchantia polymorpha genome.</title>
        <authorList>
            <person name="Bowman J.L."/>
            <person name="Kohchi T."/>
            <person name="Yamato K.T."/>
            <person name="Jenkins J."/>
            <person name="Shu S."/>
            <person name="Ishizaki K."/>
            <person name="Yamaoka S."/>
            <person name="Nishihama R."/>
            <person name="Nakamura Y."/>
            <person name="Berger F."/>
            <person name="Adam C."/>
            <person name="Aki S.S."/>
            <person name="Althoff F."/>
            <person name="Araki T."/>
            <person name="Arteaga-Vazquez M.A."/>
            <person name="Balasubrmanian S."/>
            <person name="Barry K."/>
            <person name="Bauer D."/>
            <person name="Boehm C.R."/>
            <person name="Briginshaw L."/>
            <person name="Caballero-Perez J."/>
            <person name="Catarino B."/>
            <person name="Chen F."/>
            <person name="Chiyoda S."/>
            <person name="Chovatia M."/>
            <person name="Davies K.M."/>
            <person name="Delmans M."/>
            <person name="Demura T."/>
            <person name="Dierschke T."/>
            <person name="Dolan L."/>
            <person name="Dorantes-Acosta A.E."/>
            <person name="Eklund D.M."/>
            <person name="Florent S.N."/>
            <person name="Flores-Sandoval E."/>
            <person name="Fujiyama A."/>
            <person name="Fukuzawa H."/>
            <person name="Galik B."/>
            <person name="Grimanelli D."/>
            <person name="Grimwood J."/>
            <person name="Grossniklaus U."/>
            <person name="Hamada T."/>
            <person name="Haseloff J."/>
            <person name="Hetherington A.J."/>
            <person name="Higo A."/>
            <person name="Hirakawa Y."/>
            <person name="Hundley H.N."/>
            <person name="Ikeda Y."/>
            <person name="Inoue K."/>
            <person name="Inoue S.I."/>
            <person name="Ishida S."/>
            <person name="Jia Q."/>
            <person name="Kakita M."/>
            <person name="Kanazawa T."/>
            <person name="Kawai Y."/>
            <person name="Kawashima T."/>
            <person name="Kennedy M."/>
            <person name="Kinose K."/>
            <person name="Kinoshita T."/>
            <person name="Kohara Y."/>
            <person name="Koide E."/>
            <person name="Komatsu K."/>
            <person name="Kopischke S."/>
            <person name="Kubo M."/>
            <person name="Kyozuka J."/>
            <person name="Lagercrantz U."/>
            <person name="Lin S.S."/>
            <person name="Lindquist E."/>
            <person name="Lipzen A.M."/>
            <person name="Lu C.W."/>
            <person name="De Luna E."/>
            <person name="Martienssen R.A."/>
            <person name="Minamino N."/>
            <person name="Mizutani M."/>
            <person name="Mizutani M."/>
            <person name="Mochizuki N."/>
            <person name="Monte I."/>
            <person name="Mosher R."/>
            <person name="Nagasaki H."/>
            <person name="Nakagami H."/>
            <person name="Naramoto S."/>
            <person name="Nishitani K."/>
            <person name="Ohtani M."/>
            <person name="Okamoto T."/>
            <person name="Okumura M."/>
            <person name="Phillips J."/>
            <person name="Pollak B."/>
            <person name="Reinders A."/>
            <person name="Rovekamp M."/>
            <person name="Sano R."/>
            <person name="Sawa S."/>
            <person name="Schmid M.W."/>
            <person name="Shirakawa M."/>
            <person name="Solano R."/>
            <person name="Spunde A."/>
            <person name="Suetsugu N."/>
            <person name="Sugano S."/>
            <person name="Sugiyama A."/>
            <person name="Sun R."/>
            <person name="Suzuki Y."/>
            <person name="Takenaka M."/>
            <person name="Takezawa D."/>
            <person name="Tomogane H."/>
            <person name="Tsuzuki M."/>
            <person name="Ueda T."/>
            <person name="Umeda M."/>
            <person name="Ward J.M."/>
            <person name="Watanabe Y."/>
            <person name="Yazaki K."/>
            <person name="Yokoyama R."/>
            <person name="Yoshitake Y."/>
            <person name="Yotsui I."/>
            <person name="Zachgo S."/>
            <person name="Schmutz J."/>
        </authorList>
    </citation>
    <scope>NUCLEOTIDE SEQUENCE [LARGE SCALE GENOMIC DNA]</scope>
    <source>
        <strain evidence="3">Tak-1</strain>
    </source>
</reference>
<dbReference type="PANTHER" id="PTHR31642:SF323">
    <property type="entry name" value="BAHD FAMILY ACYLTRANSFERASE, CLADE V"/>
    <property type="match status" value="1"/>
</dbReference>
<dbReference type="Proteomes" id="UP000244005">
    <property type="component" value="Unassembled WGS sequence"/>
</dbReference>
<dbReference type="Pfam" id="PF02458">
    <property type="entry name" value="Transferase"/>
    <property type="match status" value="1"/>
</dbReference>
<dbReference type="InterPro" id="IPR023213">
    <property type="entry name" value="CAT-like_dom_sf"/>
</dbReference>
<dbReference type="GO" id="GO:0016747">
    <property type="term" value="F:acyltransferase activity, transferring groups other than amino-acyl groups"/>
    <property type="evidence" value="ECO:0000318"/>
    <property type="project" value="GO_Central"/>
</dbReference>
<evidence type="ECO:0000313" key="3">
    <source>
        <dbReference type="Proteomes" id="UP000244005"/>
    </source>
</evidence>
<dbReference type="AlphaFoldDB" id="A0A2R6XGF3"/>
<evidence type="ECO:0000313" key="2">
    <source>
        <dbReference type="EMBL" id="PTQ45186.1"/>
    </source>
</evidence>
<gene>
    <name evidence="2" type="ORF">MARPO_0015s0010</name>
</gene>
<sequence>MAVDTTMPGLGPTVGILKTVVVGKVAPSFTTEHPEVIYPSVYDLFVLDTYIPIVSLYRLDNTLPSAFSAFIRNVKDSLSKLQSLYYPLAGKWVVAEDLNIRKLLCNDEGAVFVEATVDDEMDKYFDFAHDFNPPNELFGELAIPGFCAEDAHKMPLNKEWPNLLVQVTGFKCGGVALVVAYNHMFTDGFAIDRFLKAWSEIAATGHTSMKPNFDRSSLPTLFDKAQMFGLSPDMKNVDDVLANVFRTYNTARSFRSSPYRSVSKCYQIHPDAVERLRRKAKEGQASESLELPERLTNFECISTQMWRCFSRLPVVHEHMTGSEKVYFSFPMEARERTCNPPLMEDFVGNMFVIVSPPVQTGAELRQKSFAFAACKVHESILDLNADSAEDRWTTTTHARLQKSQSENPESCPTVLQTGLTSWIQFANFYALDFGFGIPLRVTPCIFYTIPEFHMAYLMPPHPQSGAVADIMLRLSPRMSELILQDPDFLDLVS</sequence>
<protein>
    <submittedName>
        <fullName evidence="2">Uncharacterized protein</fullName>
    </submittedName>
</protein>
<organism evidence="2 3">
    <name type="scientific">Marchantia polymorpha</name>
    <name type="common">Common liverwort</name>
    <name type="synonym">Marchantia aquatica</name>
    <dbReference type="NCBI Taxonomy" id="3197"/>
    <lineage>
        <taxon>Eukaryota</taxon>
        <taxon>Viridiplantae</taxon>
        <taxon>Streptophyta</taxon>
        <taxon>Embryophyta</taxon>
        <taxon>Marchantiophyta</taxon>
        <taxon>Marchantiopsida</taxon>
        <taxon>Marchantiidae</taxon>
        <taxon>Marchantiales</taxon>
        <taxon>Marchantiaceae</taxon>
        <taxon>Marchantia</taxon>
    </lineage>
</organism>
<keyword evidence="3" id="KW-1185">Reference proteome</keyword>
<dbReference type="EMBL" id="KZ772687">
    <property type="protein sequence ID" value="PTQ45186.1"/>
    <property type="molecule type" value="Genomic_DNA"/>
</dbReference>
<proteinExistence type="inferred from homology"/>
<dbReference type="OrthoDB" id="1932220at2759"/>
<comment type="similarity">
    <text evidence="1">Belongs to the plant acyltransferase family.</text>
</comment>
<dbReference type="Gramene" id="Mp2g07220.1">
    <property type="protein sequence ID" value="Mp2g07220.1.cds"/>
    <property type="gene ID" value="Mp2g07220"/>
</dbReference>
<dbReference type="InterPro" id="IPR050317">
    <property type="entry name" value="Plant_Fungal_Acyltransferase"/>
</dbReference>
<dbReference type="PANTHER" id="PTHR31642">
    <property type="entry name" value="TRICHOTHECENE 3-O-ACETYLTRANSFERASE"/>
    <property type="match status" value="1"/>
</dbReference>